<sequence precursor="true">MRLLPYTLGVLAAAVAAGFAGNASAIEFNEIARFDVSYAFSSDLDPEDTSFDDNPKYIGTNPLAVAWNGSKLYLAGHDNFGTSLLPIGLIEVLNPTRTGVNVLGDADFGAKFGDIFQPQGRGYTGLELSGSGLAAAYDDGAASANAIQLFDTSSNSLQWDLSNAGITGRGGSGVGFDPGFNGSDATPGVAWTQFASGRRALQDADTGASEYLLGSDPLGFQWLPDSPPGSNFARDFAFDPDTGDMYVRRNNDIDAADRSGENDTTNRRTIVDDPTDAGAFKLGQKIEFIGGTEEGDLLIYNDSVVSSTEQAFVDVVKVVDTDGVAKTATFNLLGGLTGADIGDGAGIYDFDYDPASNTLAIVDFVNRNVFIFEVGAGVDVLVGDYNDDGAVDAADYTIWRDNEGASVSLPGESPDAATPGLVDAEDYAFWRGNYGAAAGGSLQSGAAPEPASAVLALLLASCTACGRLGDRGIRNQRTGA</sequence>
<accession>A0A5C5VCG0</accession>
<dbReference type="OrthoDB" id="247441at2"/>
<proteinExistence type="predicted"/>
<dbReference type="SUPFAM" id="SSF75011">
    <property type="entry name" value="3-carboxy-cis,cis-mucoante lactonizing enzyme"/>
    <property type="match status" value="1"/>
</dbReference>
<keyword evidence="2" id="KW-0732">Signal</keyword>
<evidence type="ECO:0000256" key="1">
    <source>
        <dbReference type="SAM" id="MobiDB-lite"/>
    </source>
</evidence>
<dbReference type="EMBL" id="SIHJ01000001">
    <property type="protein sequence ID" value="TWT35637.1"/>
    <property type="molecule type" value="Genomic_DNA"/>
</dbReference>
<dbReference type="Proteomes" id="UP000316714">
    <property type="component" value="Unassembled WGS sequence"/>
</dbReference>
<feature type="region of interest" description="Disordered" evidence="1">
    <location>
        <begin position="252"/>
        <end position="272"/>
    </location>
</feature>
<gene>
    <name evidence="3" type="ORF">KOR34_05310</name>
</gene>
<evidence type="ECO:0000313" key="3">
    <source>
        <dbReference type="EMBL" id="TWT35637.1"/>
    </source>
</evidence>
<feature type="compositionally biased region" description="Basic and acidic residues" evidence="1">
    <location>
        <begin position="252"/>
        <end position="271"/>
    </location>
</feature>
<reference evidence="3 4" key="1">
    <citation type="submission" date="2019-02" db="EMBL/GenBank/DDBJ databases">
        <title>Deep-cultivation of Planctomycetes and their phenomic and genomic characterization uncovers novel biology.</title>
        <authorList>
            <person name="Wiegand S."/>
            <person name="Jogler M."/>
            <person name="Boedeker C."/>
            <person name="Pinto D."/>
            <person name="Vollmers J."/>
            <person name="Rivas-Marin E."/>
            <person name="Kohn T."/>
            <person name="Peeters S.H."/>
            <person name="Heuer A."/>
            <person name="Rast P."/>
            <person name="Oberbeckmann S."/>
            <person name="Bunk B."/>
            <person name="Jeske O."/>
            <person name="Meyerdierks A."/>
            <person name="Storesund J.E."/>
            <person name="Kallscheuer N."/>
            <person name="Luecker S."/>
            <person name="Lage O.M."/>
            <person name="Pohl T."/>
            <person name="Merkel B.J."/>
            <person name="Hornburger P."/>
            <person name="Mueller R.-W."/>
            <person name="Bruemmer F."/>
            <person name="Labrenz M."/>
            <person name="Spormann A.M."/>
            <person name="Op Den Camp H."/>
            <person name="Overmann J."/>
            <person name="Amann R."/>
            <person name="Jetten M.S.M."/>
            <person name="Mascher T."/>
            <person name="Medema M.H."/>
            <person name="Devos D.P."/>
            <person name="Kaster A.-K."/>
            <person name="Ovreas L."/>
            <person name="Rohde M."/>
            <person name="Galperin M.Y."/>
            <person name="Jogler C."/>
        </authorList>
    </citation>
    <scope>NUCLEOTIDE SEQUENCE [LARGE SCALE GENOMIC DNA]</scope>
    <source>
        <strain evidence="3 4">KOR34</strain>
    </source>
</reference>
<evidence type="ECO:0000256" key="2">
    <source>
        <dbReference type="SAM" id="SignalP"/>
    </source>
</evidence>
<keyword evidence="4" id="KW-1185">Reference proteome</keyword>
<name>A0A5C5VCG0_9BACT</name>
<comment type="caution">
    <text evidence="3">The sequence shown here is derived from an EMBL/GenBank/DDBJ whole genome shotgun (WGS) entry which is preliminary data.</text>
</comment>
<protein>
    <recommendedName>
        <fullName evidence="5">Phytase-like domain-containing protein</fullName>
    </recommendedName>
</protein>
<organism evidence="3 4">
    <name type="scientific">Posidoniimonas corsicana</name>
    <dbReference type="NCBI Taxonomy" id="1938618"/>
    <lineage>
        <taxon>Bacteria</taxon>
        <taxon>Pseudomonadati</taxon>
        <taxon>Planctomycetota</taxon>
        <taxon>Planctomycetia</taxon>
        <taxon>Pirellulales</taxon>
        <taxon>Lacipirellulaceae</taxon>
        <taxon>Posidoniimonas</taxon>
    </lineage>
</organism>
<evidence type="ECO:0000313" key="4">
    <source>
        <dbReference type="Proteomes" id="UP000316714"/>
    </source>
</evidence>
<dbReference type="RefSeq" id="WP_146561958.1">
    <property type="nucleotide sequence ID" value="NZ_SIHJ01000001.1"/>
</dbReference>
<dbReference type="AlphaFoldDB" id="A0A5C5VCG0"/>
<evidence type="ECO:0008006" key="5">
    <source>
        <dbReference type="Google" id="ProtNLM"/>
    </source>
</evidence>
<feature type="signal peptide" evidence="2">
    <location>
        <begin position="1"/>
        <end position="25"/>
    </location>
</feature>
<feature type="chain" id="PRO_5022715906" description="Phytase-like domain-containing protein" evidence="2">
    <location>
        <begin position="26"/>
        <end position="480"/>
    </location>
</feature>